<evidence type="ECO:0008006" key="7">
    <source>
        <dbReference type="Google" id="ProtNLM"/>
    </source>
</evidence>
<comment type="similarity">
    <text evidence="2">Belongs to the FlgN family.</text>
</comment>
<evidence type="ECO:0000256" key="4">
    <source>
        <dbReference type="SAM" id="MobiDB-lite"/>
    </source>
</evidence>
<dbReference type="Pfam" id="PF05130">
    <property type="entry name" value="FlgN"/>
    <property type="match status" value="1"/>
</dbReference>
<evidence type="ECO:0000256" key="2">
    <source>
        <dbReference type="ARBA" id="ARBA00007703"/>
    </source>
</evidence>
<feature type="region of interest" description="Disordered" evidence="4">
    <location>
        <begin position="59"/>
        <end position="82"/>
    </location>
</feature>
<dbReference type="SUPFAM" id="SSF140566">
    <property type="entry name" value="FlgN-like"/>
    <property type="match status" value="1"/>
</dbReference>
<keyword evidence="3" id="KW-1005">Bacterial flagellum biogenesis</keyword>
<sequence length="145" mass="16249">MSSRQTTQILEGLQSQKTGYAQLLELAKKQKAAIDTDDETRLLQLIQSKEQLLRALRETEQTLKESSDSLSNEAKKALPPQAKELQNEVLRLMEQLIQIENECAESLKSKALGTRDELADLKNRKQSIKQYGMPGTKGTEFSGDA</sequence>
<evidence type="ECO:0000256" key="1">
    <source>
        <dbReference type="ARBA" id="ARBA00002397"/>
    </source>
</evidence>
<dbReference type="InterPro" id="IPR007809">
    <property type="entry name" value="FlgN-like"/>
</dbReference>
<reference evidence="5 6" key="1">
    <citation type="submission" date="2022-09" db="EMBL/GenBank/DDBJ databases">
        <authorList>
            <person name="Kop L."/>
        </authorList>
    </citation>
    <scope>NUCLEOTIDE SEQUENCE [LARGE SCALE GENOMIC DNA]</scope>
    <source>
        <strain evidence="5 6">347</strain>
    </source>
</reference>
<evidence type="ECO:0000313" key="5">
    <source>
        <dbReference type="EMBL" id="CAI2717406.1"/>
    </source>
</evidence>
<accession>A0ABN8W2D6</accession>
<evidence type="ECO:0000313" key="6">
    <source>
        <dbReference type="Proteomes" id="UP001157733"/>
    </source>
</evidence>
<comment type="function">
    <text evidence="1">Required for the efficient initiation of filament assembly.</text>
</comment>
<gene>
    <name evidence="5" type="ORF">NSPWAT_0547</name>
</gene>
<feature type="region of interest" description="Disordered" evidence="4">
    <location>
        <begin position="124"/>
        <end position="145"/>
    </location>
</feature>
<proteinExistence type="inferred from homology"/>
<keyword evidence="6" id="KW-1185">Reference proteome</keyword>
<evidence type="ECO:0000256" key="3">
    <source>
        <dbReference type="ARBA" id="ARBA00022795"/>
    </source>
</evidence>
<organism evidence="5 6">
    <name type="scientific">Nitrospina watsonii</name>
    <dbReference type="NCBI Taxonomy" id="1323948"/>
    <lineage>
        <taxon>Bacteria</taxon>
        <taxon>Pseudomonadati</taxon>
        <taxon>Nitrospinota/Tectimicrobiota group</taxon>
        <taxon>Nitrospinota</taxon>
        <taxon>Nitrospinia</taxon>
        <taxon>Nitrospinales</taxon>
        <taxon>Nitrospinaceae</taxon>
        <taxon>Nitrospina</taxon>
    </lineage>
</organism>
<protein>
    <recommendedName>
        <fullName evidence="7">Flagellar protein FlgN</fullName>
    </recommendedName>
</protein>
<dbReference type="RefSeq" id="WP_282010347.1">
    <property type="nucleotide sequence ID" value="NZ_OX336137.1"/>
</dbReference>
<dbReference type="EMBL" id="OX336137">
    <property type="protein sequence ID" value="CAI2717406.1"/>
    <property type="molecule type" value="Genomic_DNA"/>
</dbReference>
<name>A0ABN8W2D6_9BACT</name>
<dbReference type="Proteomes" id="UP001157733">
    <property type="component" value="Chromosome"/>
</dbReference>
<dbReference type="InterPro" id="IPR036679">
    <property type="entry name" value="FlgN-like_sf"/>
</dbReference>